<dbReference type="PANTHER" id="PTHR11334">
    <property type="entry name" value="MAS-RELATED G-PROTEIN COUPLED RECEPTOR"/>
    <property type="match status" value="1"/>
</dbReference>
<keyword evidence="5 8" id="KW-0472">Membrane</keyword>
<dbReference type="Ensembl" id="ENSFALT00000030687.1">
    <property type="protein sequence ID" value="ENSFALP00000020542.1"/>
    <property type="gene ID" value="ENSFALG00000025035.1"/>
</dbReference>
<feature type="transmembrane region" description="Helical" evidence="8">
    <location>
        <begin position="214"/>
        <end position="234"/>
    </location>
</feature>
<dbReference type="PROSITE" id="PS50262">
    <property type="entry name" value="G_PROTEIN_RECEP_F1_2"/>
    <property type="match status" value="1"/>
</dbReference>
<evidence type="ECO:0000313" key="11">
    <source>
        <dbReference type="Proteomes" id="UP000016665"/>
    </source>
</evidence>
<feature type="transmembrane region" description="Helical" evidence="8">
    <location>
        <begin position="24"/>
        <end position="48"/>
    </location>
</feature>
<feature type="domain" description="G-protein coupled receptors family 1 profile" evidence="9">
    <location>
        <begin position="40"/>
        <end position="219"/>
    </location>
</feature>
<dbReference type="InterPro" id="IPR017452">
    <property type="entry name" value="GPCR_Rhodpsn_7TM"/>
</dbReference>
<reference evidence="10 11" key="1">
    <citation type="journal article" date="2012" name="Nature">
        <title>The genomic landscape of species divergence in Ficedula flycatchers.</title>
        <authorList>
            <person name="Ellegren H."/>
            <person name="Smeds L."/>
            <person name="Burri R."/>
            <person name="Olason P.I."/>
            <person name="Backstrom N."/>
            <person name="Kawakami T."/>
            <person name="Kunstner A."/>
            <person name="Makinen H."/>
            <person name="Nadachowska-Brzyska K."/>
            <person name="Qvarnstrom A."/>
            <person name="Uebbing S."/>
            <person name="Wolf J.B."/>
        </authorList>
    </citation>
    <scope>NUCLEOTIDE SEQUENCE [LARGE SCALE GENOMIC DNA]</scope>
</reference>
<evidence type="ECO:0000256" key="5">
    <source>
        <dbReference type="ARBA" id="ARBA00023136"/>
    </source>
</evidence>
<feature type="transmembrane region" description="Helical" evidence="8">
    <location>
        <begin position="97"/>
        <end position="124"/>
    </location>
</feature>
<accession>A0A803VCT6</accession>
<evidence type="ECO:0000256" key="8">
    <source>
        <dbReference type="SAM" id="Phobius"/>
    </source>
</evidence>
<evidence type="ECO:0000256" key="2">
    <source>
        <dbReference type="ARBA" id="ARBA00022692"/>
    </source>
</evidence>
<evidence type="ECO:0000313" key="10">
    <source>
        <dbReference type="Ensembl" id="ENSFALP00000020542.1"/>
    </source>
</evidence>
<dbReference type="Gene3D" id="1.20.1070.10">
    <property type="entry name" value="Rhodopsin 7-helix transmembrane proteins"/>
    <property type="match status" value="1"/>
</dbReference>
<keyword evidence="2 8" id="KW-0812">Transmembrane</keyword>
<dbReference type="AlphaFoldDB" id="A0A803VCT6"/>
<keyword evidence="4" id="KW-0297">G-protein coupled receptor</keyword>
<dbReference type="InterPro" id="IPR026234">
    <property type="entry name" value="MRGPCRFAMILY"/>
</dbReference>
<dbReference type="InterPro" id="IPR000276">
    <property type="entry name" value="GPCR_Rhodpsn"/>
</dbReference>
<protein>
    <recommendedName>
        <fullName evidence="9">G-protein coupled receptors family 1 profile domain-containing protein</fullName>
    </recommendedName>
</protein>
<evidence type="ECO:0000256" key="7">
    <source>
        <dbReference type="ARBA" id="ARBA00023224"/>
    </source>
</evidence>
<feature type="transmembrane region" description="Helical" evidence="8">
    <location>
        <begin position="187"/>
        <end position="207"/>
    </location>
</feature>
<name>A0A803VCT6_FICAL</name>
<evidence type="ECO:0000256" key="4">
    <source>
        <dbReference type="ARBA" id="ARBA00023040"/>
    </source>
</evidence>
<keyword evidence="3 8" id="KW-1133">Transmembrane helix</keyword>
<proteinExistence type="predicted"/>
<comment type="subcellular location">
    <subcellularLocation>
        <location evidence="1">Membrane</location>
        <topology evidence="1">Multi-pass membrane protein</topology>
    </subcellularLocation>
</comment>
<feature type="transmembrane region" description="Helical" evidence="8">
    <location>
        <begin position="60"/>
        <end position="85"/>
    </location>
</feature>
<dbReference type="PRINTS" id="PR02108">
    <property type="entry name" value="MRGPCRFAMILY"/>
</dbReference>
<sequence length="309" mass="34522">VSIHGGDHRVPISYDLCEIDVTNVAMHSVALLICLCGLVGNGAVLWLLGSHHVSRNSTPLYILTLTFIDFLFLLFLVSASLLFLLEDVSCSVIMPLLYVWVLSQLSLVSYITWLYLLTFISIWRCRSIHCPLWHCCHRPQHLSKVVCALLWAFSISVITLFATWFSLCHILLHSGTCCSQKGKPKRLHIVIFLSLLMILPLSLWNFLQQLSYTILLFLLAGINNTIKPFIYFLVGRCWKNSSMTSLRESLQKILGRSPSTFIAAGEGSRGSAKGHVGGMLCREHIGAFLSSSLTGPRTLSPKRDHGPHC</sequence>
<keyword evidence="7" id="KW-0807">Transducer</keyword>
<dbReference type="GO" id="GO:0005886">
    <property type="term" value="C:plasma membrane"/>
    <property type="evidence" value="ECO:0007669"/>
    <property type="project" value="TreeGrafter"/>
</dbReference>
<evidence type="ECO:0000259" key="9">
    <source>
        <dbReference type="PROSITE" id="PS50262"/>
    </source>
</evidence>
<keyword evidence="11" id="KW-1185">Reference proteome</keyword>
<reference evidence="10" key="3">
    <citation type="submission" date="2025-09" db="UniProtKB">
        <authorList>
            <consortium name="Ensembl"/>
        </authorList>
    </citation>
    <scope>IDENTIFICATION</scope>
</reference>
<evidence type="ECO:0000256" key="1">
    <source>
        <dbReference type="ARBA" id="ARBA00004141"/>
    </source>
</evidence>
<organism evidence="10 11">
    <name type="scientific">Ficedula albicollis</name>
    <name type="common">Collared flycatcher</name>
    <name type="synonym">Muscicapa albicollis</name>
    <dbReference type="NCBI Taxonomy" id="59894"/>
    <lineage>
        <taxon>Eukaryota</taxon>
        <taxon>Metazoa</taxon>
        <taxon>Chordata</taxon>
        <taxon>Craniata</taxon>
        <taxon>Vertebrata</taxon>
        <taxon>Euteleostomi</taxon>
        <taxon>Archelosauria</taxon>
        <taxon>Archosauria</taxon>
        <taxon>Dinosauria</taxon>
        <taxon>Saurischia</taxon>
        <taxon>Theropoda</taxon>
        <taxon>Coelurosauria</taxon>
        <taxon>Aves</taxon>
        <taxon>Neognathae</taxon>
        <taxon>Neoaves</taxon>
        <taxon>Telluraves</taxon>
        <taxon>Australaves</taxon>
        <taxon>Passeriformes</taxon>
        <taxon>Muscicapidae</taxon>
        <taxon>Ficedula</taxon>
    </lineage>
</organism>
<feature type="transmembrane region" description="Helical" evidence="8">
    <location>
        <begin position="145"/>
        <end position="167"/>
    </location>
</feature>
<dbReference type="Proteomes" id="UP000016665">
    <property type="component" value="Chromosome 5"/>
</dbReference>
<dbReference type="SUPFAM" id="SSF81321">
    <property type="entry name" value="Family A G protein-coupled receptor-like"/>
    <property type="match status" value="1"/>
</dbReference>
<evidence type="ECO:0000256" key="6">
    <source>
        <dbReference type="ARBA" id="ARBA00023170"/>
    </source>
</evidence>
<dbReference type="PRINTS" id="PR00237">
    <property type="entry name" value="GPCRRHODOPSN"/>
</dbReference>
<evidence type="ECO:0000256" key="3">
    <source>
        <dbReference type="ARBA" id="ARBA00022989"/>
    </source>
</evidence>
<dbReference type="GO" id="GO:0004930">
    <property type="term" value="F:G protein-coupled receptor activity"/>
    <property type="evidence" value="ECO:0007669"/>
    <property type="project" value="UniProtKB-KW"/>
</dbReference>
<dbReference type="GeneTree" id="ENSGT01030000234639"/>
<dbReference type="PANTHER" id="PTHR11334:SF68">
    <property type="entry name" value="G-PROTEIN COUPLED RECEPTORS FAMILY 1 PROFILE DOMAIN-CONTAINING PROTEIN-RELATED"/>
    <property type="match status" value="1"/>
</dbReference>
<reference evidence="10" key="2">
    <citation type="submission" date="2025-08" db="UniProtKB">
        <authorList>
            <consortium name="Ensembl"/>
        </authorList>
    </citation>
    <scope>IDENTIFICATION</scope>
</reference>
<keyword evidence="6" id="KW-0675">Receptor</keyword>